<dbReference type="Proteomes" id="UP000606624">
    <property type="component" value="Unassembled WGS sequence"/>
</dbReference>
<proteinExistence type="predicted"/>
<name>A0A811T6S1_9EURY</name>
<evidence type="ECO:0000313" key="1">
    <source>
        <dbReference type="EMBL" id="CAD6490274.1"/>
    </source>
</evidence>
<protein>
    <submittedName>
        <fullName evidence="1">Uncharacterized protein</fullName>
    </submittedName>
</protein>
<accession>A0A811T6S1</accession>
<sequence length="331" mass="39116">MIEIINPKSGDREEKFNMEIYRLLLFYKQLTQLLETYFSGDLMIPTDEINRNYLRLCNKIGGILGKPDFEDLARHNWQPFDNLRTFDPDAPDSEREYGGWQVCGNFLSAIEELFIGTGERTYPLDTEEQQLLTHVQTYLEKYRSHETDYEKRWLQKSKKEAEEDWKKREEKTQMKMPQFDFKFIRDKEIKNLLTKDWEEAQKAFQNELHKATVLLCGTILESLLIDALSCSEKEAKFNYYQKYLEGKNKGNKTPEIENWQLYQLIEIAKQQGIISADAAKLSHIVRDYRNLIHLFVQKRGRLRIDSHIASAVVSLLAVAYNSILERHEKNK</sequence>
<reference evidence="1" key="1">
    <citation type="submission" date="2020-10" db="EMBL/GenBank/DDBJ databases">
        <authorList>
            <person name="Hahn C.J."/>
            <person name="Laso-Perez R."/>
            <person name="Vulcano F."/>
            <person name="Vaziourakis K.-M."/>
            <person name="Stokke R."/>
            <person name="Steen I.H."/>
            <person name="Teske A."/>
            <person name="Boetius A."/>
            <person name="Liebeke M."/>
            <person name="Amann R."/>
            <person name="Knittel K."/>
        </authorList>
    </citation>
    <scope>NUCLEOTIDE SEQUENCE</scope>
    <source>
        <strain evidence="1">Gfbio:e3339647-f889-4370-9287-4fb5cb688e4c:AG392E03_GoMArc1</strain>
    </source>
</reference>
<comment type="caution">
    <text evidence="1">The sequence shown here is derived from an EMBL/GenBank/DDBJ whole genome shotgun (WGS) entry which is preliminary data.</text>
</comment>
<organism evidence="1 2">
    <name type="scientific">Candidatus Argoarchaeum ethanivorans</name>
    <dbReference type="NCBI Taxonomy" id="2608793"/>
    <lineage>
        <taxon>Archaea</taxon>
        <taxon>Methanobacteriati</taxon>
        <taxon>Methanobacteriota</taxon>
        <taxon>Stenosarchaea group</taxon>
        <taxon>Methanomicrobia</taxon>
        <taxon>Methanosarcinales</taxon>
        <taxon>Methanosarcinales incertae sedis</taxon>
        <taxon>GOM Arc I cluster</taxon>
        <taxon>Candidatus Argoarchaeum</taxon>
    </lineage>
</organism>
<dbReference type="AlphaFoldDB" id="A0A811T6S1"/>
<evidence type="ECO:0000313" key="2">
    <source>
        <dbReference type="Proteomes" id="UP000606624"/>
    </source>
</evidence>
<dbReference type="EMBL" id="CAJHIN010000006">
    <property type="protein sequence ID" value="CAD6490274.1"/>
    <property type="molecule type" value="Genomic_DNA"/>
</dbReference>
<gene>
    <name evidence="1" type="ORF">KFBDDELM_00153</name>
</gene>